<evidence type="ECO:0000313" key="2">
    <source>
        <dbReference type="EMBL" id="PMS28475.1"/>
    </source>
</evidence>
<gene>
    <name evidence="2" type="ORF">C0Z19_01865</name>
</gene>
<dbReference type="AlphaFoldDB" id="A0A2N7WGQ4"/>
<reference evidence="2 3" key="1">
    <citation type="submission" date="2018-01" db="EMBL/GenBank/DDBJ databases">
        <title>Whole genome analyses suggest that Burkholderia sensu lato contains two further novel genera in the rhizoxinica-symbiotica group Mycetohabitans gen. nov., and Trinickia gen. nov.: implications for the evolution of diazotrophy and nodulation in the Burkholderiaceae.</title>
        <authorList>
            <person name="Estrada-de los Santos P."/>
            <person name="Palmer M."/>
            <person name="Chavez-Ramirez B."/>
            <person name="Beukes C."/>
            <person name="Steenkamp E.T."/>
            <person name="Hirsch A.M."/>
            <person name="Manyaka P."/>
            <person name="Maluk M."/>
            <person name="Lafos M."/>
            <person name="Crook M."/>
            <person name="Gross E."/>
            <person name="Simon M.F."/>
            <person name="Bueno dos Reis Junior F."/>
            <person name="Poole P.S."/>
            <person name="Venter S.N."/>
            <person name="James E.K."/>
        </authorList>
    </citation>
    <scope>NUCLEOTIDE SEQUENCE [LARGE SCALE GENOMIC DNA]</scope>
    <source>
        <strain evidence="2 3">GP25-8</strain>
    </source>
</reference>
<evidence type="ECO:0000313" key="3">
    <source>
        <dbReference type="Proteomes" id="UP000235347"/>
    </source>
</evidence>
<sequence length="121" mass="13173">MRPPGVVFESAHCVRGRRAPKPRYRPLEPLVNLHLTLRMAPAVCAAALFAAGIQAAGLSASNTAPPANQHRVIPPAKPTVVTEIVPGIPEEVRMTTEQGKGKPRGFDTRRHRLPNGNYKRD</sequence>
<dbReference type="Proteomes" id="UP000235347">
    <property type="component" value="Unassembled WGS sequence"/>
</dbReference>
<protein>
    <submittedName>
        <fullName evidence="2">Uncharacterized protein</fullName>
    </submittedName>
</protein>
<organism evidence="2 3">
    <name type="scientific">Trinickia soli</name>
    <dbReference type="NCBI Taxonomy" id="380675"/>
    <lineage>
        <taxon>Bacteria</taxon>
        <taxon>Pseudomonadati</taxon>
        <taxon>Pseudomonadota</taxon>
        <taxon>Betaproteobacteria</taxon>
        <taxon>Burkholderiales</taxon>
        <taxon>Burkholderiaceae</taxon>
        <taxon>Trinickia</taxon>
    </lineage>
</organism>
<evidence type="ECO:0000256" key="1">
    <source>
        <dbReference type="SAM" id="MobiDB-lite"/>
    </source>
</evidence>
<feature type="region of interest" description="Disordered" evidence="1">
    <location>
        <begin position="91"/>
        <end position="121"/>
    </location>
</feature>
<proteinExistence type="predicted"/>
<dbReference type="EMBL" id="PNYB01000001">
    <property type="protein sequence ID" value="PMS28475.1"/>
    <property type="molecule type" value="Genomic_DNA"/>
</dbReference>
<comment type="caution">
    <text evidence="2">The sequence shown here is derived from an EMBL/GenBank/DDBJ whole genome shotgun (WGS) entry which is preliminary data.</text>
</comment>
<keyword evidence="3" id="KW-1185">Reference proteome</keyword>
<name>A0A2N7WGQ4_9BURK</name>
<accession>A0A2N7WGQ4</accession>